<protein>
    <submittedName>
        <fullName evidence="1">Uncharacterized protein</fullName>
    </submittedName>
</protein>
<sequence length="197" mass="21630">MGGLNIKDPTVTSSMSYVASRDATSYLVDALNGNTEFESETHNDWVYSSRQASYKESCDKANQLFEKIVDGESNTHKRTLQRARVSLSAWLLVPPIERDNFDLSANEFRDGLALRYGKPLLQLPPVCDGCGSEFLVTHALDCRKGGLVTQGHNEVRDTICSLASIVWGQVTREPIVNDSLDSGDSSLIADVANCGVW</sequence>
<accession>A0A1X7UPG6</accession>
<dbReference type="InParanoid" id="A0A1X7UPG6"/>
<proteinExistence type="predicted"/>
<dbReference type="AlphaFoldDB" id="A0A1X7UPG6"/>
<reference evidence="1" key="1">
    <citation type="submission" date="2017-05" db="UniProtKB">
        <authorList>
            <consortium name="EnsemblMetazoa"/>
        </authorList>
    </citation>
    <scope>IDENTIFICATION</scope>
</reference>
<name>A0A1X7UPG6_AMPQE</name>
<dbReference type="EnsemblMetazoa" id="Aqu2.1.29648_001">
    <property type="protein sequence ID" value="Aqu2.1.29648_001"/>
    <property type="gene ID" value="Aqu2.1.29648"/>
</dbReference>
<evidence type="ECO:0000313" key="1">
    <source>
        <dbReference type="EnsemblMetazoa" id="Aqu2.1.29648_001"/>
    </source>
</evidence>
<organism evidence="1">
    <name type="scientific">Amphimedon queenslandica</name>
    <name type="common">Sponge</name>
    <dbReference type="NCBI Taxonomy" id="400682"/>
    <lineage>
        <taxon>Eukaryota</taxon>
        <taxon>Metazoa</taxon>
        <taxon>Porifera</taxon>
        <taxon>Demospongiae</taxon>
        <taxon>Heteroscleromorpha</taxon>
        <taxon>Haplosclerida</taxon>
        <taxon>Niphatidae</taxon>
        <taxon>Amphimedon</taxon>
    </lineage>
</organism>